<name>U1MSC6_9MICO</name>
<dbReference type="PANTHER" id="PTHR47505:SF1">
    <property type="entry name" value="DNA UTILIZATION PROTEIN YHGH"/>
    <property type="match status" value="1"/>
</dbReference>
<dbReference type="OrthoDB" id="5242900at2"/>
<comment type="similarity">
    <text evidence="1">Belongs to the ComF/GntX family.</text>
</comment>
<evidence type="ECO:0000313" key="3">
    <source>
        <dbReference type="EMBL" id="ERG63565.1"/>
    </source>
</evidence>
<evidence type="ECO:0000259" key="2">
    <source>
        <dbReference type="Pfam" id="PF00156"/>
    </source>
</evidence>
<dbReference type="Proteomes" id="UP000016462">
    <property type="component" value="Unassembled WGS sequence"/>
</dbReference>
<dbReference type="Gene3D" id="3.40.50.2020">
    <property type="match status" value="1"/>
</dbReference>
<evidence type="ECO:0000313" key="4">
    <source>
        <dbReference type="Proteomes" id="UP000016462"/>
    </source>
</evidence>
<feature type="domain" description="Phosphoribosyltransferase" evidence="2">
    <location>
        <begin position="128"/>
        <end position="233"/>
    </location>
</feature>
<dbReference type="RefSeq" id="WP_021065060.1">
    <property type="nucleotide sequence ID" value="NZ_ASHR01000030.1"/>
</dbReference>
<dbReference type="InterPro" id="IPR000836">
    <property type="entry name" value="PRTase_dom"/>
</dbReference>
<gene>
    <name evidence="3" type="ORF">L332_03735</name>
</gene>
<dbReference type="EMBL" id="ASHR01000030">
    <property type="protein sequence ID" value="ERG63565.1"/>
    <property type="molecule type" value="Genomic_DNA"/>
</dbReference>
<evidence type="ECO:0000256" key="1">
    <source>
        <dbReference type="ARBA" id="ARBA00008007"/>
    </source>
</evidence>
<dbReference type="CDD" id="cd06223">
    <property type="entry name" value="PRTases_typeI"/>
    <property type="match status" value="1"/>
</dbReference>
<protein>
    <recommendedName>
        <fullName evidence="2">Phosphoribosyltransferase domain-containing protein</fullName>
    </recommendedName>
</protein>
<reference evidence="3 4" key="1">
    <citation type="journal article" date="2013" name="Genome Announc.">
        <title>First draft genome sequence from a member of the genus agrococcus, isolated from modern microbialites.</title>
        <authorList>
            <person name="White R.A.III."/>
            <person name="Grassa C.J."/>
            <person name="Suttle C.A."/>
        </authorList>
    </citation>
    <scope>NUCLEOTIDE SEQUENCE [LARGE SCALE GENOMIC DNA]</scope>
    <source>
        <strain evidence="3 4">RW1</strain>
    </source>
</reference>
<dbReference type="InterPro" id="IPR029057">
    <property type="entry name" value="PRTase-like"/>
</dbReference>
<dbReference type="AlphaFoldDB" id="U1MSC6"/>
<dbReference type="PANTHER" id="PTHR47505">
    <property type="entry name" value="DNA UTILIZATION PROTEIN YHGH"/>
    <property type="match status" value="1"/>
</dbReference>
<dbReference type="InterPro" id="IPR051910">
    <property type="entry name" value="ComF/GntX_DNA_util-trans"/>
</dbReference>
<sequence length="244" mass="25041">MRMRSARHAAPVAAPVEGLGTALRAALREAASVLWPVECAGCGAPDIAVCPACAGLLLAGAERELLDGVPLVAAARYEGAVRALVGACKERGDRATARALGAGLALAIAAAPAGQLVRVPSSREGLRRRGFDPVELVLRGAGMRAVPLRRVASRAPPGTQKERSADERALAAHGSLELGRRHTARLAGTAAVLVDDVVTSGATVREGVRALRAAGCEPVAIVAVARTPRRLPARPAHARTSGVW</sequence>
<comment type="caution">
    <text evidence="3">The sequence shown here is derived from an EMBL/GenBank/DDBJ whole genome shotgun (WGS) entry which is preliminary data.</text>
</comment>
<keyword evidence="4" id="KW-1185">Reference proteome</keyword>
<proteinExistence type="inferred from homology"/>
<dbReference type="SUPFAM" id="SSF53271">
    <property type="entry name" value="PRTase-like"/>
    <property type="match status" value="1"/>
</dbReference>
<accession>U1MSC6</accession>
<dbReference type="Pfam" id="PF00156">
    <property type="entry name" value="Pribosyltran"/>
    <property type="match status" value="1"/>
</dbReference>
<organism evidence="3 4">
    <name type="scientific">Agrococcus pavilionensis RW1</name>
    <dbReference type="NCBI Taxonomy" id="1330458"/>
    <lineage>
        <taxon>Bacteria</taxon>
        <taxon>Bacillati</taxon>
        <taxon>Actinomycetota</taxon>
        <taxon>Actinomycetes</taxon>
        <taxon>Micrococcales</taxon>
        <taxon>Microbacteriaceae</taxon>
        <taxon>Agrococcus</taxon>
    </lineage>
</organism>